<feature type="binding site" evidence="11">
    <location>
        <position position="115"/>
    </location>
    <ligand>
        <name>Zn(2+)</name>
        <dbReference type="ChEBI" id="CHEBI:29105"/>
        <label>2</label>
    </ligand>
</feature>
<accession>A0AAD8GBV5</accession>
<dbReference type="Pfam" id="PF19272">
    <property type="entry name" value="ASMase_C"/>
    <property type="match status" value="1"/>
</dbReference>
<reference evidence="14" key="1">
    <citation type="submission" date="2022-02" db="EMBL/GenBank/DDBJ databases">
        <title>Atlantic sturgeon de novo genome assembly.</title>
        <authorList>
            <person name="Stock M."/>
            <person name="Klopp C."/>
            <person name="Guiguen Y."/>
            <person name="Cabau C."/>
            <person name="Parinello H."/>
            <person name="Santidrian Yebra-Pimentel E."/>
            <person name="Kuhl H."/>
            <person name="Dirks R.P."/>
            <person name="Guessner J."/>
            <person name="Wuertz S."/>
            <person name="Du K."/>
            <person name="Schartl M."/>
        </authorList>
    </citation>
    <scope>NUCLEOTIDE SEQUENCE</scope>
    <source>
        <strain evidence="14">STURGEONOMICS-FGT-2020</strain>
        <tissue evidence="14">Whole blood</tissue>
    </source>
</reference>
<keyword evidence="5 10" id="KW-0732">Signal</keyword>
<feature type="binding site" evidence="11">
    <location>
        <position position="156"/>
    </location>
    <ligand>
        <name>Zn(2+)</name>
        <dbReference type="ChEBI" id="CHEBI:29105"/>
        <label>2</label>
    </ligand>
</feature>
<evidence type="ECO:0000256" key="2">
    <source>
        <dbReference type="ARBA" id="ARBA00008234"/>
    </source>
</evidence>
<evidence type="ECO:0000256" key="10">
    <source>
        <dbReference type="PIRNR" id="PIRNR036767"/>
    </source>
</evidence>
<evidence type="ECO:0000256" key="4">
    <source>
        <dbReference type="ARBA" id="ARBA00022723"/>
    </source>
</evidence>
<evidence type="ECO:0000256" key="11">
    <source>
        <dbReference type="PIRSR" id="PIRSR036767-51"/>
    </source>
</evidence>
<evidence type="ECO:0000256" key="6">
    <source>
        <dbReference type="ARBA" id="ARBA00022801"/>
    </source>
</evidence>
<feature type="binding site" evidence="11">
    <location>
        <position position="52"/>
    </location>
    <ligand>
        <name>Zn(2+)</name>
        <dbReference type="ChEBI" id="CHEBI:29105"/>
        <label>1</label>
    </ligand>
</feature>
<evidence type="ECO:0000256" key="3">
    <source>
        <dbReference type="ARBA" id="ARBA00022525"/>
    </source>
</evidence>
<feature type="binding site" evidence="11">
    <location>
        <position position="296"/>
    </location>
    <ligand>
        <name>Zn(2+)</name>
        <dbReference type="ChEBI" id="CHEBI:29105"/>
        <label>2</label>
    </ligand>
</feature>
<dbReference type="GO" id="GO:0046872">
    <property type="term" value="F:metal ion binding"/>
    <property type="evidence" value="ECO:0007669"/>
    <property type="project" value="UniProtKB-KW"/>
</dbReference>
<dbReference type="InterPro" id="IPR029052">
    <property type="entry name" value="Metallo-depent_PP-like"/>
</dbReference>
<comment type="caution">
    <text evidence="14">The sequence shown here is derived from an EMBL/GenBank/DDBJ whole genome shotgun (WGS) entry which is preliminary data.</text>
</comment>
<keyword evidence="8" id="KW-1015">Disulfide bond</keyword>
<dbReference type="GO" id="GO:0016020">
    <property type="term" value="C:membrane"/>
    <property type="evidence" value="ECO:0007669"/>
    <property type="project" value="GOC"/>
</dbReference>
<keyword evidence="3 10" id="KW-0964">Secreted</keyword>
<evidence type="ECO:0000259" key="12">
    <source>
        <dbReference type="Pfam" id="PF00149"/>
    </source>
</evidence>
<evidence type="ECO:0000256" key="9">
    <source>
        <dbReference type="ARBA" id="ARBA00023180"/>
    </source>
</evidence>
<evidence type="ECO:0000256" key="8">
    <source>
        <dbReference type="ARBA" id="ARBA00023157"/>
    </source>
</evidence>
<proteinExistence type="inferred from homology"/>
<feature type="chain" id="PRO_5041785986" description="Acid sphingomyelinase-like phosphodiesterase" evidence="10">
    <location>
        <begin position="21"/>
        <end position="474"/>
    </location>
</feature>
<dbReference type="SUPFAM" id="SSF56300">
    <property type="entry name" value="Metallo-dependent phosphatases"/>
    <property type="match status" value="1"/>
</dbReference>
<dbReference type="PIRSF" id="PIRSF036767">
    <property type="entry name" value="ASM-like_PDE"/>
    <property type="match status" value="1"/>
</dbReference>
<feature type="binding site" evidence="11">
    <location>
        <position position="115"/>
    </location>
    <ligand>
        <name>Zn(2+)</name>
        <dbReference type="ChEBI" id="CHEBI:29105"/>
        <label>1</label>
    </ligand>
</feature>
<dbReference type="Proteomes" id="UP001230051">
    <property type="component" value="Unassembled WGS sequence"/>
</dbReference>
<feature type="signal peptide" evidence="10">
    <location>
        <begin position="1"/>
        <end position="20"/>
    </location>
</feature>
<protein>
    <recommendedName>
        <fullName evidence="10">Acid sphingomyelinase-like phosphodiesterase</fullName>
    </recommendedName>
</protein>
<dbReference type="GO" id="GO:0005615">
    <property type="term" value="C:extracellular space"/>
    <property type="evidence" value="ECO:0007669"/>
    <property type="project" value="UniProtKB-UniRule"/>
</dbReference>
<dbReference type="InterPro" id="IPR041805">
    <property type="entry name" value="ASMase/PPN1_MPP"/>
</dbReference>
<evidence type="ECO:0000313" key="15">
    <source>
        <dbReference type="Proteomes" id="UP001230051"/>
    </source>
</evidence>
<dbReference type="Pfam" id="PF00149">
    <property type="entry name" value="Metallophos"/>
    <property type="match status" value="1"/>
</dbReference>
<feature type="binding site" evidence="11">
    <location>
        <position position="298"/>
    </location>
    <ligand>
        <name>Zn(2+)</name>
        <dbReference type="ChEBI" id="CHEBI:29105"/>
        <label>1</label>
    </ligand>
</feature>
<dbReference type="GO" id="GO:0004767">
    <property type="term" value="F:sphingomyelin phosphodiesterase activity"/>
    <property type="evidence" value="ECO:0007669"/>
    <property type="project" value="InterPro"/>
</dbReference>
<feature type="binding site" evidence="11">
    <location>
        <position position="255"/>
    </location>
    <ligand>
        <name>Zn(2+)</name>
        <dbReference type="ChEBI" id="CHEBI:29105"/>
        <label>2</label>
    </ligand>
</feature>
<evidence type="ECO:0000259" key="13">
    <source>
        <dbReference type="Pfam" id="PF19272"/>
    </source>
</evidence>
<organism evidence="14 15">
    <name type="scientific">Acipenser oxyrinchus oxyrinchus</name>
    <dbReference type="NCBI Taxonomy" id="40147"/>
    <lineage>
        <taxon>Eukaryota</taxon>
        <taxon>Metazoa</taxon>
        <taxon>Chordata</taxon>
        <taxon>Craniata</taxon>
        <taxon>Vertebrata</taxon>
        <taxon>Euteleostomi</taxon>
        <taxon>Actinopterygii</taxon>
        <taxon>Chondrostei</taxon>
        <taxon>Acipenseriformes</taxon>
        <taxon>Acipenseridae</taxon>
        <taxon>Acipenser</taxon>
    </lineage>
</organism>
<evidence type="ECO:0000256" key="5">
    <source>
        <dbReference type="ARBA" id="ARBA00022729"/>
    </source>
</evidence>
<dbReference type="InterPro" id="IPR017064">
    <property type="entry name" value="ASM-like_Pdiesterase_prd"/>
</dbReference>
<dbReference type="AlphaFoldDB" id="A0AAD8GBV5"/>
<evidence type="ECO:0000313" key="14">
    <source>
        <dbReference type="EMBL" id="KAK1171587.1"/>
    </source>
</evidence>
<keyword evidence="7 10" id="KW-0862">Zinc</keyword>
<dbReference type="InterPro" id="IPR045473">
    <property type="entry name" value="ASM_C"/>
</dbReference>
<dbReference type="GO" id="GO:0006685">
    <property type="term" value="P:sphingomyelin catabolic process"/>
    <property type="evidence" value="ECO:0007669"/>
    <property type="project" value="InterPro"/>
</dbReference>
<comment type="subcellular location">
    <subcellularLocation>
        <location evidence="1">Secreted</location>
    </subcellularLocation>
</comment>
<feature type="domain" description="Sphingomyelin phosphodiesterase C-terminal" evidence="13">
    <location>
        <begin position="311"/>
        <end position="450"/>
    </location>
</feature>
<evidence type="ECO:0000256" key="1">
    <source>
        <dbReference type="ARBA" id="ARBA00004613"/>
    </source>
</evidence>
<gene>
    <name evidence="14" type="primary">SMPDL3A</name>
    <name evidence="14" type="ORF">AOXY_G6451</name>
</gene>
<dbReference type="PANTHER" id="PTHR10340:SF24">
    <property type="entry name" value="ACID SPHINGOMYELINASE-LIKE PHOSPHODIESTERASE 3A"/>
    <property type="match status" value="1"/>
</dbReference>
<feature type="binding site" evidence="11">
    <location>
        <position position="50"/>
    </location>
    <ligand>
        <name>Zn(2+)</name>
        <dbReference type="ChEBI" id="CHEBI:29105"/>
        <label>1</label>
    </ligand>
</feature>
<comment type="cofactor">
    <cofactor evidence="11">
        <name>Zn(2+)</name>
        <dbReference type="ChEBI" id="CHEBI:29105"/>
    </cofactor>
    <text evidence="11">Binds 2 Zn(2+) per subunit.</text>
</comment>
<dbReference type="InterPro" id="IPR004843">
    <property type="entry name" value="Calcineurin-like_PHP"/>
</dbReference>
<dbReference type="CDD" id="cd00842">
    <property type="entry name" value="MPP_ASMase"/>
    <property type="match status" value="1"/>
</dbReference>
<name>A0AAD8GBV5_ACIOX</name>
<keyword evidence="4 10" id="KW-0479">Metal-binding</keyword>
<keyword evidence="9" id="KW-0325">Glycoprotein</keyword>
<dbReference type="FunFam" id="3.60.21.10:FF:000167">
    <property type="entry name" value="Acid sphingomyelinase-like phosphodiesterase"/>
    <property type="match status" value="1"/>
</dbReference>
<evidence type="ECO:0000256" key="7">
    <source>
        <dbReference type="ARBA" id="ARBA00022833"/>
    </source>
</evidence>
<dbReference type="Gene3D" id="3.60.21.10">
    <property type="match status" value="1"/>
</dbReference>
<dbReference type="EMBL" id="JAGXEW010000005">
    <property type="protein sequence ID" value="KAK1171587.1"/>
    <property type="molecule type" value="Genomic_DNA"/>
</dbReference>
<feature type="domain" description="Calcineurin-like phosphoesterase" evidence="12">
    <location>
        <begin position="44"/>
        <end position="299"/>
    </location>
</feature>
<keyword evidence="6 10" id="KW-0378">Hydrolase</keyword>
<comment type="similarity">
    <text evidence="2 10">Belongs to the acid sphingomyelinase family.</text>
</comment>
<sequence length="474" mass="54695">MKMVETVLCCVCWLILGLWSSIFVSPAPLDNRDHLHTAEESIGKFWHVSDLHLDPTYHLTDDHTKVCFSSKGFPAKSPGFFGDFMCDSPYQLIQSAFQHMKDVDQQPTFMIWTGDSPPHVPAKELSTEIVIDIISNMTHTIQEFFPNLQVFPALGNHDYWPQDQLPVSTNTIYQAVAELWKPWLTTEALSTLSTGGFYSQIVKPNLRLISLNTILYYSPNHATENMTDPAGQFEWLEGTLDTSQQANEKVYIIAHVPVGYLPFARDITAVREHFNERLVRIFRKYSNVIAGHFYGHTHRDSIMVLLDEQGNAVNSLFVAPAVTPIMGALESQSNNPGFRLYQYDSSDYNLLDIWQYYLNLTEANEEKKPDWKLEYIMTKYFNIKDIQPKSLYELAQRFEKPQSKEFQQYFNNFIVSYDNSIVCEGFCKANQVCSIQFLDHDSYSACIKRADTQLVWLLQTTYQREQKQTHGVIY</sequence>
<dbReference type="PANTHER" id="PTHR10340">
    <property type="entry name" value="SPHINGOMYELIN PHOSPHODIESTERASE"/>
    <property type="match status" value="1"/>
</dbReference>
<keyword evidence="15" id="KW-1185">Reference proteome</keyword>